<dbReference type="PRINTS" id="PR00320">
    <property type="entry name" value="GPROTEINBRPT"/>
</dbReference>
<dbReference type="OrthoDB" id="270624at2759"/>
<dbReference type="PANTHER" id="PTHR14091:SF0">
    <property type="entry name" value="PERIODIC TRYPTOPHAN PROTEIN 1 HOMOLOG"/>
    <property type="match status" value="1"/>
</dbReference>
<dbReference type="GO" id="GO:0006364">
    <property type="term" value="P:rRNA processing"/>
    <property type="evidence" value="ECO:0007669"/>
    <property type="project" value="InterPro"/>
</dbReference>
<name>A0A3R7K1J8_TRYRA</name>
<accession>A0A3R7K1J8</accession>
<organism evidence="8 9">
    <name type="scientific">Trypanosoma rangeli</name>
    <dbReference type="NCBI Taxonomy" id="5698"/>
    <lineage>
        <taxon>Eukaryota</taxon>
        <taxon>Discoba</taxon>
        <taxon>Euglenozoa</taxon>
        <taxon>Kinetoplastea</taxon>
        <taxon>Metakinetoplastina</taxon>
        <taxon>Trypanosomatida</taxon>
        <taxon>Trypanosomatidae</taxon>
        <taxon>Trypanosoma</taxon>
        <taxon>Herpetosoma</taxon>
    </lineage>
</organism>
<dbReference type="InterPro" id="IPR015943">
    <property type="entry name" value="WD40/YVTN_repeat-like_dom_sf"/>
</dbReference>
<dbReference type="VEuPathDB" id="TriTrypDB:TRSC58_03543"/>
<evidence type="ECO:0000256" key="3">
    <source>
        <dbReference type="ARBA" id="ARBA00022737"/>
    </source>
</evidence>
<dbReference type="PANTHER" id="PTHR14091">
    <property type="entry name" value="PERIODIC TRYPTOPHAN PROTEIN 1"/>
    <property type="match status" value="1"/>
</dbReference>
<dbReference type="InterPro" id="IPR044285">
    <property type="entry name" value="PWP1"/>
</dbReference>
<gene>
    <name evidence="8" type="ORF">TraAM80_07760</name>
</gene>
<evidence type="ECO:0000256" key="5">
    <source>
        <dbReference type="ARBA" id="ARBA00023274"/>
    </source>
</evidence>
<evidence type="ECO:0000256" key="2">
    <source>
        <dbReference type="ARBA" id="ARBA00022574"/>
    </source>
</evidence>
<dbReference type="Proteomes" id="UP000283634">
    <property type="component" value="Unassembled WGS sequence"/>
</dbReference>
<evidence type="ECO:0000256" key="7">
    <source>
        <dbReference type="SAM" id="MobiDB-lite"/>
    </source>
</evidence>
<protein>
    <submittedName>
        <fullName evidence="8">Periodic tryptophan protein 1</fullName>
    </submittedName>
</protein>
<evidence type="ECO:0000313" key="8">
    <source>
        <dbReference type="EMBL" id="RNF00179.1"/>
    </source>
</evidence>
<evidence type="ECO:0000256" key="4">
    <source>
        <dbReference type="ARBA" id="ARBA00022980"/>
    </source>
</evidence>
<dbReference type="RefSeq" id="XP_029235614.1">
    <property type="nucleotide sequence ID" value="XM_029384539.1"/>
</dbReference>
<sequence>MLTSFSWVPKGAMKPVPLHSTESLEAVRAKLQRQNPEYVTEEVVASAGGTEPLAGGEDCSSDGENGDNVNAMQFGGGGGGDTVLEQVESDDEEEVNDTNFKETDVVFVAASADDSQPRLELYVYDEPEDIMYVHHDVEIAAFPLSTAWLTDGTMSLCAVGTMRPFVELWSLDVIDAVEPVCLLGGCVNWEDNYRKNIKPRMLQDDSHKDAVISVRWNTCAQHILASGSADSSIKLWDLNTSKCVGTYTEPDKLQSLDWHREEANLLLSGGFDATMVLRDCRSPNQAALRFGTNGVVEHVEFVPHGGRILYASTNTGEWMAFEARMNAQPLWKMQLHEADTTFAVSPHVAGLLAAGGKDGNISLWDARDTAGPPKQIVSRSYRTGAVLSMAFHPNSPHILGACGSRGEPLVYTTTSDIQDVFRPQ</sequence>
<dbReference type="AlphaFoldDB" id="A0A3R7K1J8"/>
<keyword evidence="2 6" id="KW-0853">WD repeat</keyword>
<dbReference type="Gene3D" id="2.130.10.10">
    <property type="entry name" value="YVTN repeat-like/Quinoprotein amine dehydrogenase"/>
    <property type="match status" value="1"/>
</dbReference>
<dbReference type="InterPro" id="IPR001680">
    <property type="entry name" value="WD40_rpt"/>
</dbReference>
<keyword evidence="1" id="KW-0597">Phosphoprotein</keyword>
<keyword evidence="3" id="KW-0677">Repeat</keyword>
<feature type="repeat" description="WD" evidence="6">
    <location>
        <begin position="204"/>
        <end position="246"/>
    </location>
</feature>
<dbReference type="GO" id="GO:0005634">
    <property type="term" value="C:nucleus"/>
    <property type="evidence" value="ECO:0007669"/>
    <property type="project" value="TreeGrafter"/>
</dbReference>
<keyword evidence="5" id="KW-0687">Ribonucleoprotein</keyword>
<evidence type="ECO:0000256" key="6">
    <source>
        <dbReference type="PROSITE-ProRule" id="PRU00221"/>
    </source>
</evidence>
<dbReference type="GO" id="GO:0005840">
    <property type="term" value="C:ribosome"/>
    <property type="evidence" value="ECO:0007669"/>
    <property type="project" value="UniProtKB-KW"/>
</dbReference>
<dbReference type="SUPFAM" id="SSF50978">
    <property type="entry name" value="WD40 repeat-like"/>
    <property type="match status" value="1"/>
</dbReference>
<evidence type="ECO:0000256" key="1">
    <source>
        <dbReference type="ARBA" id="ARBA00022553"/>
    </source>
</evidence>
<dbReference type="PROSITE" id="PS00678">
    <property type="entry name" value="WD_REPEATS_1"/>
    <property type="match status" value="1"/>
</dbReference>
<comment type="caution">
    <text evidence="8">The sequence shown here is derived from an EMBL/GenBank/DDBJ whole genome shotgun (WGS) entry which is preliminary data.</text>
</comment>
<dbReference type="InterPro" id="IPR020472">
    <property type="entry name" value="WD40_PAC1"/>
</dbReference>
<dbReference type="FunFam" id="2.130.10.10:FF:001582">
    <property type="entry name" value="WD domain"/>
    <property type="match status" value="1"/>
</dbReference>
<reference evidence="8 9" key="1">
    <citation type="journal article" date="2018" name="BMC Genomics">
        <title>Genomic comparison of Trypanosoma conorhini and Trypanosoma rangeli to Trypanosoma cruzi strains of high and low virulence.</title>
        <authorList>
            <person name="Bradwell K.R."/>
            <person name="Koparde V.N."/>
            <person name="Matveyev A.V."/>
            <person name="Serrano M.G."/>
            <person name="Alves J.M."/>
            <person name="Parikh H."/>
            <person name="Huang B."/>
            <person name="Lee V."/>
            <person name="Espinosa-Alvarez O."/>
            <person name="Ortiz P.A."/>
            <person name="Costa-Martins A.G."/>
            <person name="Teixeira M.M."/>
            <person name="Buck G.A."/>
        </authorList>
    </citation>
    <scope>NUCLEOTIDE SEQUENCE [LARGE SCALE GENOMIC DNA]</scope>
    <source>
        <strain evidence="8 9">AM80</strain>
    </source>
</reference>
<dbReference type="PROSITE" id="PS50294">
    <property type="entry name" value="WD_REPEATS_REGION"/>
    <property type="match status" value="1"/>
</dbReference>
<dbReference type="InterPro" id="IPR019775">
    <property type="entry name" value="WD40_repeat_CS"/>
</dbReference>
<dbReference type="GO" id="GO:1990904">
    <property type="term" value="C:ribonucleoprotein complex"/>
    <property type="evidence" value="ECO:0007669"/>
    <property type="project" value="UniProtKB-KW"/>
</dbReference>
<evidence type="ECO:0000313" key="9">
    <source>
        <dbReference type="Proteomes" id="UP000283634"/>
    </source>
</evidence>
<dbReference type="SMART" id="SM00320">
    <property type="entry name" value="WD40"/>
    <property type="match status" value="4"/>
</dbReference>
<feature type="region of interest" description="Disordered" evidence="7">
    <location>
        <begin position="42"/>
        <end position="82"/>
    </location>
</feature>
<dbReference type="PROSITE" id="PS50082">
    <property type="entry name" value="WD_REPEATS_2"/>
    <property type="match status" value="1"/>
</dbReference>
<dbReference type="EMBL" id="MKGL01000340">
    <property type="protein sequence ID" value="RNF00179.1"/>
    <property type="molecule type" value="Genomic_DNA"/>
</dbReference>
<dbReference type="GeneID" id="40331693"/>
<proteinExistence type="predicted"/>
<dbReference type="OMA" id="CFVPRGV"/>
<dbReference type="Pfam" id="PF00400">
    <property type="entry name" value="WD40"/>
    <property type="match status" value="1"/>
</dbReference>
<dbReference type="InterPro" id="IPR036322">
    <property type="entry name" value="WD40_repeat_dom_sf"/>
</dbReference>
<keyword evidence="4" id="KW-0689">Ribosomal protein</keyword>
<keyword evidence="9" id="KW-1185">Reference proteome</keyword>